<dbReference type="InterPro" id="IPR012467">
    <property type="entry name" value="DUF1684"/>
</dbReference>
<dbReference type="PANTHER" id="PTHR41913:SF1">
    <property type="entry name" value="DUF1684 DOMAIN-CONTAINING PROTEIN"/>
    <property type="match status" value="1"/>
</dbReference>
<dbReference type="EMBL" id="JBHTJR010000045">
    <property type="protein sequence ID" value="MFD0993342.1"/>
    <property type="molecule type" value="Genomic_DNA"/>
</dbReference>
<evidence type="ECO:0000313" key="1">
    <source>
        <dbReference type="EMBL" id="MFD0993342.1"/>
    </source>
</evidence>
<dbReference type="PANTHER" id="PTHR41913">
    <property type="entry name" value="DUF1684 DOMAIN-CONTAINING PROTEIN"/>
    <property type="match status" value="1"/>
</dbReference>
<dbReference type="Proteomes" id="UP001597062">
    <property type="component" value="Unassembled WGS sequence"/>
</dbReference>
<proteinExistence type="predicted"/>
<keyword evidence="2" id="KW-1185">Reference proteome</keyword>
<comment type="caution">
    <text evidence="1">The sequence shown here is derived from an EMBL/GenBank/DDBJ whole genome shotgun (WGS) entry which is preliminary data.</text>
</comment>
<name>A0ABW3JSC4_9FLAO</name>
<reference evidence="2" key="1">
    <citation type="journal article" date="2019" name="Int. J. Syst. Evol. Microbiol.">
        <title>The Global Catalogue of Microorganisms (GCM) 10K type strain sequencing project: providing services to taxonomists for standard genome sequencing and annotation.</title>
        <authorList>
            <consortium name="The Broad Institute Genomics Platform"/>
            <consortium name="The Broad Institute Genome Sequencing Center for Infectious Disease"/>
            <person name="Wu L."/>
            <person name="Ma J."/>
        </authorList>
    </citation>
    <scope>NUCLEOTIDE SEQUENCE [LARGE SCALE GENOMIC DNA]</scope>
    <source>
        <strain evidence="2">CCUG 60527</strain>
    </source>
</reference>
<gene>
    <name evidence="1" type="ORF">ACFQ1U_09015</name>
</gene>
<sequence>MRSFFIFIVSCLLISCDSNGKRTIIGDSPFQKKMNSDFKDASKSPLTKTDLKKFKGLAFFPIDNKFKITAQLTKTPNSPVIPFQTTTERIVAYKKYGVVSFNIDGKNFSLNIYKDEAPEPIYKDYLFLPFLDKTNGRSTYKGGRYVEILTTDENKEGTQITIDFNKAYNPYCAYNKEYSCPITPSENYLDIPIEAGVKAYEKP</sequence>
<accession>A0ABW3JSC4</accession>
<dbReference type="PROSITE" id="PS51257">
    <property type="entry name" value="PROKAR_LIPOPROTEIN"/>
    <property type="match status" value="1"/>
</dbReference>
<dbReference type="Pfam" id="PF07920">
    <property type="entry name" value="DUF1684"/>
    <property type="match status" value="1"/>
</dbReference>
<evidence type="ECO:0000313" key="2">
    <source>
        <dbReference type="Proteomes" id="UP001597062"/>
    </source>
</evidence>
<protein>
    <submittedName>
        <fullName evidence="1">DUF1684 domain-containing protein</fullName>
    </submittedName>
</protein>
<dbReference type="RefSeq" id="WP_386107496.1">
    <property type="nucleotide sequence ID" value="NZ_JBHTJR010000045.1"/>
</dbReference>
<organism evidence="1 2">
    <name type="scientific">Tenacibaculum geojense</name>
    <dbReference type="NCBI Taxonomy" id="915352"/>
    <lineage>
        <taxon>Bacteria</taxon>
        <taxon>Pseudomonadati</taxon>
        <taxon>Bacteroidota</taxon>
        <taxon>Flavobacteriia</taxon>
        <taxon>Flavobacteriales</taxon>
        <taxon>Flavobacteriaceae</taxon>
        <taxon>Tenacibaculum</taxon>
    </lineage>
</organism>